<keyword evidence="1" id="KW-0032">Aminotransferase</keyword>
<reference evidence="3 4" key="1">
    <citation type="journal article" date="2015" name="Genome Announc.">
        <title>Expanding the biotechnology potential of lactobacilli through comparative genomics of 213 strains and associated genera.</title>
        <authorList>
            <person name="Sun Z."/>
            <person name="Harris H.M."/>
            <person name="McCann A."/>
            <person name="Guo C."/>
            <person name="Argimon S."/>
            <person name="Zhang W."/>
            <person name="Yang X."/>
            <person name="Jeffery I.B."/>
            <person name="Cooney J.C."/>
            <person name="Kagawa T.F."/>
            <person name="Liu W."/>
            <person name="Song Y."/>
            <person name="Salvetti E."/>
            <person name="Wrobel A."/>
            <person name="Rasinkangas P."/>
            <person name="Parkhill J."/>
            <person name="Rea M.C."/>
            <person name="O'Sullivan O."/>
            <person name="Ritari J."/>
            <person name="Douillard F.P."/>
            <person name="Paul Ross R."/>
            <person name="Yang R."/>
            <person name="Briner A.E."/>
            <person name="Felis G.E."/>
            <person name="de Vos W.M."/>
            <person name="Barrangou R."/>
            <person name="Klaenhammer T.R."/>
            <person name="Caufield P.W."/>
            <person name="Cui Y."/>
            <person name="Zhang H."/>
            <person name="O'Toole P.W."/>
        </authorList>
    </citation>
    <scope>NUCLEOTIDE SEQUENCE [LARGE SCALE GENOMIC DNA]</scope>
    <source>
        <strain evidence="3 4">DSM 20509</strain>
    </source>
</reference>
<dbReference type="GO" id="GO:0030170">
    <property type="term" value="F:pyridoxal phosphate binding"/>
    <property type="evidence" value="ECO:0007669"/>
    <property type="project" value="InterPro"/>
</dbReference>
<dbReference type="RefSeq" id="WP_056976070.1">
    <property type="nucleotide sequence ID" value="NZ_AYYP01000012.1"/>
</dbReference>
<proteinExistence type="inferred from homology"/>
<keyword evidence="1" id="KW-0808">Transferase</keyword>
<dbReference type="InterPro" id="IPR015422">
    <property type="entry name" value="PyrdxlP-dep_Trfase_small"/>
</dbReference>
<protein>
    <recommendedName>
        <fullName evidence="1">Aminotransferase</fullName>
        <ecNumber evidence="1">2.6.1.-</ecNumber>
    </recommendedName>
</protein>
<dbReference type="InterPro" id="IPR004839">
    <property type="entry name" value="Aminotransferase_I/II_large"/>
</dbReference>
<dbReference type="InterPro" id="IPR004838">
    <property type="entry name" value="NHTrfase_class1_PyrdxlP-BS"/>
</dbReference>
<feature type="domain" description="Aminotransferase class I/classII large" evidence="2">
    <location>
        <begin position="52"/>
        <end position="364"/>
    </location>
</feature>
<accession>A0A0R2APW3</accession>
<dbReference type="InterPro" id="IPR015424">
    <property type="entry name" value="PyrdxlP-dep_Trfase"/>
</dbReference>
<evidence type="ECO:0000259" key="2">
    <source>
        <dbReference type="Pfam" id="PF00155"/>
    </source>
</evidence>
<dbReference type="EMBL" id="AYYP01000012">
    <property type="protein sequence ID" value="KRM65619.1"/>
    <property type="molecule type" value="Genomic_DNA"/>
</dbReference>
<dbReference type="NCBIfam" id="NF005593">
    <property type="entry name" value="PRK07324.1"/>
    <property type="match status" value="1"/>
</dbReference>
<dbReference type="Pfam" id="PF00155">
    <property type="entry name" value="Aminotran_1_2"/>
    <property type="match status" value="1"/>
</dbReference>
<dbReference type="PROSITE" id="PS00105">
    <property type="entry name" value="AA_TRANSFER_CLASS_1"/>
    <property type="match status" value="1"/>
</dbReference>
<dbReference type="Gene3D" id="3.40.640.10">
    <property type="entry name" value="Type I PLP-dependent aspartate aminotransferase-like (Major domain)"/>
    <property type="match status" value="1"/>
</dbReference>
<dbReference type="AlphaFoldDB" id="A0A0R2APW3"/>
<comment type="caution">
    <text evidence="3">The sequence shown here is derived from an EMBL/GenBank/DDBJ whole genome shotgun (WGS) entry which is preliminary data.</text>
</comment>
<comment type="similarity">
    <text evidence="1">Belongs to the class-I pyridoxal-phosphate-dependent aminotransferase family.</text>
</comment>
<name>A0A0R2APW3_9LACO</name>
<dbReference type="PATRIC" id="fig|1423718.3.peg.1363"/>
<organism evidence="3 4">
    <name type="scientific">Ligilactobacillus agilis DSM 20509</name>
    <dbReference type="NCBI Taxonomy" id="1423718"/>
    <lineage>
        <taxon>Bacteria</taxon>
        <taxon>Bacillati</taxon>
        <taxon>Bacillota</taxon>
        <taxon>Bacilli</taxon>
        <taxon>Lactobacillales</taxon>
        <taxon>Lactobacillaceae</taxon>
        <taxon>Ligilactobacillus</taxon>
    </lineage>
</organism>
<dbReference type="InterPro" id="IPR015421">
    <property type="entry name" value="PyrdxlP-dep_Trfase_major"/>
</dbReference>
<dbReference type="CDD" id="cd00609">
    <property type="entry name" value="AAT_like"/>
    <property type="match status" value="1"/>
</dbReference>
<keyword evidence="4" id="KW-1185">Reference proteome</keyword>
<dbReference type="Proteomes" id="UP000051008">
    <property type="component" value="Unassembled WGS sequence"/>
</dbReference>
<evidence type="ECO:0000313" key="3">
    <source>
        <dbReference type="EMBL" id="KRM65619.1"/>
    </source>
</evidence>
<evidence type="ECO:0000256" key="1">
    <source>
        <dbReference type="RuleBase" id="RU000481"/>
    </source>
</evidence>
<dbReference type="PANTHER" id="PTHR43510:SF1">
    <property type="entry name" value="AMINOTRANSFERASE FUNCTION, HYPOTHETICAL (EUROFUNG)"/>
    <property type="match status" value="1"/>
</dbReference>
<comment type="cofactor">
    <cofactor evidence="1">
        <name>pyridoxal 5'-phosphate</name>
        <dbReference type="ChEBI" id="CHEBI:597326"/>
    </cofactor>
</comment>
<gene>
    <name evidence="3" type="ORF">FC14_GL001302</name>
</gene>
<dbReference type="Gene3D" id="3.90.1150.10">
    <property type="entry name" value="Aspartate Aminotransferase, domain 1"/>
    <property type="match status" value="1"/>
</dbReference>
<dbReference type="GO" id="GO:0008483">
    <property type="term" value="F:transaminase activity"/>
    <property type="evidence" value="ECO:0007669"/>
    <property type="project" value="UniProtKB-KW"/>
</dbReference>
<sequence length="371" mass="41372">MDLPAFGVEEWLNKWETKAKYDISQSSIKSLTLEELIGLDGTKVADFFARYANTNLDYGAIEGSAEFKQLVAGLYRHVEADNILQMNGATGGNFLALYALVNPGDQVISMLPSYQQLYDIPKSLGAEVKFVRLKEEANWDYDLDQLAKLVTPQTKLITLNSANNPTGTWLKADQVRRLAKIAASVDAYVLVDEVYEPLEARENFLSIVDAYDKGIAVSSLSKTYSLPGLRIGWTASNKEVADLFRKYRDYTTICGGVLNDALAVHALKNKDKILARNRKIVAENMQLVKDWVASEPKVALVEPESVSTAFIKLELKEDDYRFFTRLVKETGVLLVPGAAFGFPGHARLGYCCQKEVLQAGLRRLSTFLHQQ</sequence>
<dbReference type="PANTHER" id="PTHR43510">
    <property type="entry name" value="AMINOTRANSFERASE FUNCTION, HYPOTHETICAL (EUROFUNG)"/>
    <property type="match status" value="1"/>
</dbReference>
<dbReference type="SUPFAM" id="SSF53383">
    <property type="entry name" value="PLP-dependent transferases"/>
    <property type="match status" value="1"/>
</dbReference>
<dbReference type="EC" id="2.6.1.-" evidence="1"/>
<evidence type="ECO:0000313" key="4">
    <source>
        <dbReference type="Proteomes" id="UP000051008"/>
    </source>
</evidence>
<dbReference type="OrthoDB" id="9802328at2"/>